<evidence type="ECO:0000259" key="8">
    <source>
        <dbReference type="SMART" id="SM00934"/>
    </source>
</evidence>
<dbReference type="Proteomes" id="UP000178235">
    <property type="component" value="Unassembled WGS sequence"/>
</dbReference>
<dbReference type="InterPro" id="IPR013785">
    <property type="entry name" value="Aldolase_TIM"/>
</dbReference>
<proteinExistence type="inferred from homology"/>
<comment type="catalytic activity">
    <reaction evidence="6">
        <text>orotidine 5'-phosphate + H(+) = UMP + CO2</text>
        <dbReference type="Rhea" id="RHEA:11596"/>
        <dbReference type="ChEBI" id="CHEBI:15378"/>
        <dbReference type="ChEBI" id="CHEBI:16526"/>
        <dbReference type="ChEBI" id="CHEBI:57538"/>
        <dbReference type="ChEBI" id="CHEBI:57865"/>
        <dbReference type="EC" id="4.1.1.23"/>
    </reaction>
</comment>
<name>A0A1F6VDQ3_9BACT</name>
<evidence type="ECO:0000256" key="5">
    <source>
        <dbReference type="ARBA" id="ARBA00023239"/>
    </source>
</evidence>
<dbReference type="NCBIfam" id="TIGR02127">
    <property type="entry name" value="pyrF_sub2"/>
    <property type="match status" value="1"/>
</dbReference>
<comment type="caution">
    <text evidence="9">The sequence shown here is derived from an EMBL/GenBank/DDBJ whole genome shotgun (WGS) entry which is preliminary data.</text>
</comment>
<dbReference type="Gene3D" id="3.20.20.70">
    <property type="entry name" value="Aldolase class I"/>
    <property type="match status" value="1"/>
</dbReference>
<dbReference type="PANTHER" id="PTHR43375:SF1">
    <property type="entry name" value="OROTIDINE 5'-PHOSPHATE DECARBOXYLASE"/>
    <property type="match status" value="1"/>
</dbReference>
<evidence type="ECO:0000313" key="9">
    <source>
        <dbReference type="EMBL" id="OGI67781.1"/>
    </source>
</evidence>
<dbReference type="InterPro" id="IPR011060">
    <property type="entry name" value="RibuloseP-bd_barrel"/>
</dbReference>
<dbReference type="Pfam" id="PF00215">
    <property type="entry name" value="OMPdecase"/>
    <property type="match status" value="1"/>
</dbReference>
<dbReference type="EMBL" id="MFTS01000010">
    <property type="protein sequence ID" value="OGI67781.1"/>
    <property type="molecule type" value="Genomic_DNA"/>
</dbReference>
<evidence type="ECO:0000256" key="2">
    <source>
        <dbReference type="ARBA" id="ARBA00008847"/>
    </source>
</evidence>
<feature type="domain" description="Orotidine 5'-phosphate decarboxylase" evidence="8">
    <location>
        <begin position="16"/>
        <end position="263"/>
    </location>
</feature>
<keyword evidence="5" id="KW-0456">Lyase</keyword>
<keyword evidence="4" id="KW-0665">Pyrimidine biosynthesis</keyword>
<evidence type="ECO:0000256" key="4">
    <source>
        <dbReference type="ARBA" id="ARBA00022975"/>
    </source>
</evidence>
<dbReference type="UniPathway" id="UPA00070">
    <property type="reaction ID" value="UER00120"/>
</dbReference>
<dbReference type="SMART" id="SM00934">
    <property type="entry name" value="OMPdecase"/>
    <property type="match status" value="1"/>
</dbReference>
<keyword evidence="3" id="KW-0210">Decarboxylase</keyword>
<evidence type="ECO:0000256" key="7">
    <source>
        <dbReference type="NCBIfam" id="TIGR02127"/>
    </source>
</evidence>
<sequence length="274" mass="31138">MIIEKYNKRAREINSLLCVGLDADFAKIPERFLKLKFPQFEFNKWIIEETHEYASAYKPNSAFYEARGDQGIKELKMTMEYLNKNHPDIFTILDAKRADIGNTNNGYVTSIFDWMGFDAVTLHPYLGNEALLPFLERKDKVSIILCRTSNSGAGELQDLIVADPSTTLRAKPLWQIIAEQVSKNWNKNRNCMLVVGATYPEEMRKIRSIAPDMTFLVPGIGAQGGDLKSVLESGLDKEKLGLIINSSRGIIFSENPKEEAKKLYEEIRSYTVDN</sequence>
<comment type="pathway">
    <text evidence="1">Pyrimidine metabolism; UMP biosynthesis via de novo pathway; UMP from orotate: step 2/2.</text>
</comment>
<accession>A0A1F6VDQ3</accession>
<dbReference type="AlphaFoldDB" id="A0A1F6VDQ3"/>
<organism evidence="9 10">
    <name type="scientific">Candidatus Nomurabacteria bacterium RIFCSPHIGHO2_01_FULL_42_15</name>
    <dbReference type="NCBI Taxonomy" id="1801742"/>
    <lineage>
        <taxon>Bacteria</taxon>
        <taxon>Candidatus Nomuraibacteriota</taxon>
    </lineage>
</organism>
<dbReference type="SUPFAM" id="SSF51366">
    <property type="entry name" value="Ribulose-phoshate binding barrel"/>
    <property type="match status" value="1"/>
</dbReference>
<evidence type="ECO:0000256" key="6">
    <source>
        <dbReference type="ARBA" id="ARBA00049157"/>
    </source>
</evidence>
<reference evidence="9 10" key="1">
    <citation type="journal article" date="2016" name="Nat. Commun.">
        <title>Thousands of microbial genomes shed light on interconnected biogeochemical processes in an aquifer system.</title>
        <authorList>
            <person name="Anantharaman K."/>
            <person name="Brown C.T."/>
            <person name="Hug L.A."/>
            <person name="Sharon I."/>
            <person name="Castelle C.J."/>
            <person name="Probst A.J."/>
            <person name="Thomas B.C."/>
            <person name="Singh A."/>
            <person name="Wilkins M.J."/>
            <person name="Karaoz U."/>
            <person name="Brodie E.L."/>
            <person name="Williams K.H."/>
            <person name="Hubbard S.S."/>
            <person name="Banfield J.F."/>
        </authorList>
    </citation>
    <scope>NUCLEOTIDE SEQUENCE [LARGE SCALE GENOMIC DNA]</scope>
</reference>
<dbReference type="InterPro" id="IPR001754">
    <property type="entry name" value="OMPdeCOase_dom"/>
</dbReference>
<evidence type="ECO:0000313" key="10">
    <source>
        <dbReference type="Proteomes" id="UP000178235"/>
    </source>
</evidence>
<dbReference type="GO" id="GO:0044205">
    <property type="term" value="P:'de novo' UMP biosynthetic process"/>
    <property type="evidence" value="ECO:0007669"/>
    <property type="project" value="UniProtKB-UniPathway"/>
</dbReference>
<gene>
    <name evidence="9" type="ORF">A2738_00495</name>
</gene>
<dbReference type="PANTHER" id="PTHR43375">
    <property type="entry name" value="OROTIDINE 5'-PHOSPHATE DECARBOXYLASE"/>
    <property type="match status" value="1"/>
</dbReference>
<evidence type="ECO:0000256" key="1">
    <source>
        <dbReference type="ARBA" id="ARBA00004861"/>
    </source>
</evidence>
<dbReference type="InterPro" id="IPR011995">
    <property type="entry name" value="OMPdecase_type-2"/>
</dbReference>
<comment type="similarity">
    <text evidence="2">Belongs to the OMP decarboxylase family. Type 2 subfamily.</text>
</comment>
<evidence type="ECO:0000256" key="3">
    <source>
        <dbReference type="ARBA" id="ARBA00022793"/>
    </source>
</evidence>
<dbReference type="EC" id="4.1.1.23" evidence="7"/>
<dbReference type="CDD" id="cd04725">
    <property type="entry name" value="OMP_decarboxylase_like"/>
    <property type="match status" value="1"/>
</dbReference>
<protein>
    <recommendedName>
        <fullName evidence="7">Orotidine-5'-phosphate decarboxylase</fullName>
        <ecNumber evidence="7">4.1.1.23</ecNumber>
    </recommendedName>
</protein>
<dbReference type="GO" id="GO:0004590">
    <property type="term" value="F:orotidine-5'-phosphate decarboxylase activity"/>
    <property type="evidence" value="ECO:0007669"/>
    <property type="project" value="UniProtKB-UniRule"/>
</dbReference>
<dbReference type="GO" id="GO:0006207">
    <property type="term" value="P:'de novo' pyrimidine nucleobase biosynthetic process"/>
    <property type="evidence" value="ECO:0007669"/>
    <property type="project" value="InterPro"/>
</dbReference>